<evidence type="ECO:0000256" key="7">
    <source>
        <dbReference type="SAM" id="Phobius"/>
    </source>
</evidence>
<keyword evidence="4 7" id="KW-1133">Transmembrane helix</keyword>
<dbReference type="InterPro" id="IPR051645">
    <property type="entry name" value="PER33/POM33_regulator"/>
</dbReference>
<dbReference type="GO" id="GO:0016020">
    <property type="term" value="C:membrane"/>
    <property type="evidence" value="ECO:0007669"/>
    <property type="project" value="UniProtKB-SubCell"/>
</dbReference>
<proteinExistence type="inferred from homology"/>
<organism evidence="8 9">
    <name type="scientific">Ustilago trichophora</name>
    <dbReference type="NCBI Taxonomy" id="86804"/>
    <lineage>
        <taxon>Eukaryota</taxon>
        <taxon>Fungi</taxon>
        <taxon>Dikarya</taxon>
        <taxon>Basidiomycota</taxon>
        <taxon>Ustilaginomycotina</taxon>
        <taxon>Ustilaginomycetes</taxon>
        <taxon>Ustilaginales</taxon>
        <taxon>Ustilaginaceae</taxon>
        <taxon>Ustilago</taxon>
    </lineage>
</organism>
<dbReference type="GO" id="GO:0005783">
    <property type="term" value="C:endoplasmic reticulum"/>
    <property type="evidence" value="ECO:0007669"/>
    <property type="project" value="TreeGrafter"/>
</dbReference>
<comment type="subcellular location">
    <subcellularLocation>
        <location evidence="1">Membrane</location>
        <topology evidence="1">Multi-pass membrane protein</topology>
    </subcellularLocation>
</comment>
<sequence length="294" mass="32552">MPRPSASTPHLIWAAGHFLCFFAGLRYLAATFMFATSSGGLSRWYTATYLGAIVSYCVVVYKSFGVPQLNKPYIQRALMDENVQYLFLAVYWFMSKPIFITLIPFVTFSLFHVLTFLRTTVIPMLFPSASSTTTSTNASSSTSATASPPPPTSAKISKFVQSWVKANYDPAMRFVAYAEVAIFARVLFGAILFRNSLMAPLFYAHFLRLRFYMSSFTRAAFQHVKNILDGYTQHQSCPPVLRKAYLTLTDLISRYASSVLSVQNPQQPPATPQAAAAAAAGANQNNPAAPPQRR</sequence>
<feature type="transmembrane region" description="Helical" evidence="7">
    <location>
        <begin position="174"/>
        <end position="193"/>
    </location>
</feature>
<keyword evidence="3 7" id="KW-0812">Transmembrane</keyword>
<feature type="compositionally biased region" description="Low complexity" evidence="6">
    <location>
        <begin position="133"/>
        <end position="146"/>
    </location>
</feature>
<name>A0A5C3EIX9_9BASI</name>
<gene>
    <name evidence="8" type="ORF">UTRI_06019</name>
</gene>
<reference evidence="8 9" key="1">
    <citation type="submission" date="2018-03" db="EMBL/GenBank/DDBJ databases">
        <authorList>
            <person name="Guldener U."/>
        </authorList>
    </citation>
    <scope>NUCLEOTIDE SEQUENCE [LARGE SCALE GENOMIC DNA]</scope>
    <source>
        <strain evidence="8 9">NBRC100155</strain>
    </source>
</reference>
<dbReference type="Proteomes" id="UP000324022">
    <property type="component" value="Unassembled WGS sequence"/>
</dbReference>
<dbReference type="InterPro" id="IPR005344">
    <property type="entry name" value="TMEM33/Pom33"/>
</dbReference>
<evidence type="ECO:0000256" key="2">
    <source>
        <dbReference type="ARBA" id="ARBA00007322"/>
    </source>
</evidence>
<feature type="compositionally biased region" description="Low complexity" evidence="6">
    <location>
        <begin position="272"/>
        <end position="287"/>
    </location>
</feature>
<feature type="region of interest" description="Disordered" evidence="6">
    <location>
        <begin position="263"/>
        <end position="294"/>
    </location>
</feature>
<dbReference type="EMBL" id="OOIN01000031">
    <property type="protein sequence ID" value="SPO30180.1"/>
    <property type="molecule type" value="Genomic_DNA"/>
</dbReference>
<accession>A0A5C3EIX9</accession>
<feature type="transmembrane region" description="Helical" evidence="7">
    <location>
        <begin position="12"/>
        <end position="35"/>
    </location>
</feature>
<evidence type="ECO:0000256" key="5">
    <source>
        <dbReference type="ARBA" id="ARBA00023136"/>
    </source>
</evidence>
<evidence type="ECO:0000256" key="1">
    <source>
        <dbReference type="ARBA" id="ARBA00004141"/>
    </source>
</evidence>
<dbReference type="GO" id="GO:0061024">
    <property type="term" value="P:membrane organization"/>
    <property type="evidence" value="ECO:0007669"/>
    <property type="project" value="TreeGrafter"/>
</dbReference>
<dbReference type="AlphaFoldDB" id="A0A5C3EIX9"/>
<evidence type="ECO:0000313" key="8">
    <source>
        <dbReference type="EMBL" id="SPO30180.1"/>
    </source>
</evidence>
<dbReference type="GO" id="GO:0071786">
    <property type="term" value="P:endoplasmic reticulum tubular network organization"/>
    <property type="evidence" value="ECO:0007669"/>
    <property type="project" value="TreeGrafter"/>
</dbReference>
<dbReference type="PANTHER" id="PTHR12703:SF4">
    <property type="entry name" value="TRANSMEMBRANE PROTEIN 33"/>
    <property type="match status" value="1"/>
</dbReference>
<dbReference type="PANTHER" id="PTHR12703">
    <property type="entry name" value="TRANSMEMBRANE PROTEIN 33"/>
    <property type="match status" value="1"/>
</dbReference>
<keyword evidence="9" id="KW-1185">Reference proteome</keyword>
<comment type="similarity">
    <text evidence="2">Belongs to the PER33/POM33 family.</text>
</comment>
<protein>
    <submittedName>
        <fullName evidence="8">Related to POM33 - transmembrane nucleoporin involved in nuclear pore complex distribution</fullName>
    </submittedName>
</protein>
<dbReference type="Pfam" id="PF03661">
    <property type="entry name" value="TMEM33_Pom33"/>
    <property type="match status" value="1"/>
</dbReference>
<keyword evidence="5 7" id="KW-0472">Membrane</keyword>
<evidence type="ECO:0000256" key="3">
    <source>
        <dbReference type="ARBA" id="ARBA00022692"/>
    </source>
</evidence>
<evidence type="ECO:0000256" key="4">
    <source>
        <dbReference type="ARBA" id="ARBA00022989"/>
    </source>
</evidence>
<evidence type="ECO:0000256" key="6">
    <source>
        <dbReference type="SAM" id="MobiDB-lite"/>
    </source>
</evidence>
<evidence type="ECO:0000313" key="9">
    <source>
        <dbReference type="Proteomes" id="UP000324022"/>
    </source>
</evidence>
<feature type="transmembrane region" description="Helical" evidence="7">
    <location>
        <begin position="47"/>
        <end position="64"/>
    </location>
</feature>
<feature type="region of interest" description="Disordered" evidence="6">
    <location>
        <begin position="133"/>
        <end position="152"/>
    </location>
</feature>
<dbReference type="OrthoDB" id="5581259at2759"/>
<feature type="transmembrane region" description="Helical" evidence="7">
    <location>
        <begin position="85"/>
        <end position="111"/>
    </location>
</feature>